<dbReference type="Proteomes" id="UP001459277">
    <property type="component" value="Unassembled WGS sequence"/>
</dbReference>
<organism evidence="3 4">
    <name type="scientific">Lithocarpus litseifolius</name>
    <dbReference type="NCBI Taxonomy" id="425828"/>
    <lineage>
        <taxon>Eukaryota</taxon>
        <taxon>Viridiplantae</taxon>
        <taxon>Streptophyta</taxon>
        <taxon>Embryophyta</taxon>
        <taxon>Tracheophyta</taxon>
        <taxon>Spermatophyta</taxon>
        <taxon>Magnoliopsida</taxon>
        <taxon>eudicotyledons</taxon>
        <taxon>Gunneridae</taxon>
        <taxon>Pentapetalae</taxon>
        <taxon>rosids</taxon>
        <taxon>fabids</taxon>
        <taxon>Fagales</taxon>
        <taxon>Fagaceae</taxon>
        <taxon>Lithocarpus</taxon>
    </lineage>
</organism>
<feature type="domain" description="RNase H type-1" evidence="1">
    <location>
        <begin position="182"/>
        <end position="256"/>
    </location>
</feature>
<dbReference type="AlphaFoldDB" id="A0AAW2CLN4"/>
<comment type="caution">
    <text evidence="3">The sequence shown here is derived from an EMBL/GenBank/DDBJ whole genome shotgun (WGS) entry which is preliminary data.</text>
</comment>
<accession>A0AAW2CLN4</accession>
<name>A0AAW2CLN4_9ROSI</name>
<sequence>MDWEFTPKGEFIEHSAYKLALEMVHDGNFGEASNNKLNKPFRKTIWRLNVTNKVKSFAWHASKNIIQTKANLCHLKVIDNPTCEACGLGAESSGHVLWDCEKAQGKLFGIPFEVRGAKFPEFVNLLWHLKFRQKMGDDLLELVVLVSWCLWFNRNEVRLGKARLLEVRLEPLSDPWYKINNDAAIFESTSSIRVGAIIRDHDGQVEVALSKALLVPLGPLEANEKALEESILFALDVGVRDVIFETPKLFVMQKLDVVNHHQQ</sequence>
<dbReference type="Pfam" id="PF13456">
    <property type="entry name" value="RVT_3"/>
    <property type="match status" value="1"/>
</dbReference>
<dbReference type="GO" id="GO:0003676">
    <property type="term" value="F:nucleic acid binding"/>
    <property type="evidence" value="ECO:0007669"/>
    <property type="project" value="InterPro"/>
</dbReference>
<gene>
    <name evidence="3" type="ORF">SO802_017548</name>
</gene>
<proteinExistence type="predicted"/>
<feature type="domain" description="Reverse transcriptase zinc-binding" evidence="2">
    <location>
        <begin position="35"/>
        <end position="104"/>
    </location>
</feature>
<evidence type="ECO:0000313" key="3">
    <source>
        <dbReference type="EMBL" id="KAK9997945.1"/>
    </source>
</evidence>
<evidence type="ECO:0000259" key="1">
    <source>
        <dbReference type="Pfam" id="PF13456"/>
    </source>
</evidence>
<evidence type="ECO:0008006" key="5">
    <source>
        <dbReference type="Google" id="ProtNLM"/>
    </source>
</evidence>
<evidence type="ECO:0000259" key="2">
    <source>
        <dbReference type="Pfam" id="PF13966"/>
    </source>
</evidence>
<protein>
    <recommendedName>
        <fullName evidence="5">Reverse transcriptase zinc-binding domain-containing protein</fullName>
    </recommendedName>
</protein>
<evidence type="ECO:0000313" key="4">
    <source>
        <dbReference type="Proteomes" id="UP001459277"/>
    </source>
</evidence>
<dbReference type="GO" id="GO:0004523">
    <property type="term" value="F:RNA-DNA hybrid ribonuclease activity"/>
    <property type="evidence" value="ECO:0007669"/>
    <property type="project" value="InterPro"/>
</dbReference>
<dbReference type="Pfam" id="PF13966">
    <property type="entry name" value="zf-RVT"/>
    <property type="match status" value="1"/>
</dbReference>
<dbReference type="InterPro" id="IPR026960">
    <property type="entry name" value="RVT-Znf"/>
</dbReference>
<dbReference type="InterPro" id="IPR002156">
    <property type="entry name" value="RNaseH_domain"/>
</dbReference>
<dbReference type="EMBL" id="JAZDWU010000006">
    <property type="protein sequence ID" value="KAK9997945.1"/>
    <property type="molecule type" value="Genomic_DNA"/>
</dbReference>
<reference evidence="3 4" key="1">
    <citation type="submission" date="2024-01" db="EMBL/GenBank/DDBJ databases">
        <title>A telomere-to-telomere, gap-free genome of sweet tea (Lithocarpus litseifolius).</title>
        <authorList>
            <person name="Zhou J."/>
        </authorList>
    </citation>
    <scope>NUCLEOTIDE SEQUENCE [LARGE SCALE GENOMIC DNA]</scope>
    <source>
        <strain evidence="3">Zhou-2022a</strain>
        <tissue evidence="3">Leaf</tissue>
    </source>
</reference>
<keyword evidence="4" id="KW-1185">Reference proteome</keyword>